<evidence type="ECO:0000256" key="2">
    <source>
        <dbReference type="ARBA" id="ARBA00022487"/>
    </source>
</evidence>
<feature type="signal peptide" evidence="5">
    <location>
        <begin position="1"/>
        <end position="28"/>
    </location>
</feature>
<dbReference type="InterPro" id="IPR000675">
    <property type="entry name" value="Cutinase/axe"/>
</dbReference>
<dbReference type="EMBL" id="BOQP01000057">
    <property type="protein sequence ID" value="GIM83534.1"/>
    <property type="molecule type" value="Genomic_DNA"/>
</dbReference>
<feature type="chain" id="PRO_5038951292" evidence="5">
    <location>
        <begin position="29"/>
        <end position="223"/>
    </location>
</feature>
<dbReference type="PANTHER" id="PTHR33630">
    <property type="entry name" value="CUTINASE RV1984C-RELATED-RELATED"/>
    <property type="match status" value="1"/>
</dbReference>
<evidence type="ECO:0000256" key="5">
    <source>
        <dbReference type="SAM" id="SignalP"/>
    </source>
</evidence>
<dbReference type="SMART" id="SM01110">
    <property type="entry name" value="Cutinase"/>
    <property type="match status" value="1"/>
</dbReference>
<keyword evidence="2" id="KW-0719">Serine esterase</keyword>
<keyword evidence="7" id="KW-1185">Reference proteome</keyword>
<dbReference type="RefSeq" id="WP_213003035.1">
    <property type="nucleotide sequence ID" value="NZ_BAAATW010000013.1"/>
</dbReference>
<sequence>MRLRTVLSLAAAGVVGAAGLVVAPLTFAAQAPGNACADVEVIGARGTTERPGLGILLTPLAQQLTRELPQSIRTTAVDYPANFNYTASVRQGVTALAGDVQRTAAACKNTRFVLMGYSQGADVVGDALTSQSALPTALQDRVAAVLLFGDPTFTRNEPFNVTDGTRSGVFPRGAGRLNTFADRTQSFCNRNDQFCQGGTSLAAHLDYAKFADDATAFVGEQLG</sequence>
<evidence type="ECO:0000313" key="6">
    <source>
        <dbReference type="EMBL" id="GIM83534.1"/>
    </source>
</evidence>
<dbReference type="GO" id="GO:0052689">
    <property type="term" value="F:carboxylic ester hydrolase activity"/>
    <property type="evidence" value="ECO:0007669"/>
    <property type="project" value="UniProtKB-KW"/>
</dbReference>
<dbReference type="PANTHER" id="PTHR33630:SF9">
    <property type="entry name" value="CUTINASE 4"/>
    <property type="match status" value="1"/>
</dbReference>
<gene>
    <name evidence="6" type="ORF">Aco04nite_87030</name>
</gene>
<evidence type="ECO:0000256" key="3">
    <source>
        <dbReference type="ARBA" id="ARBA00022801"/>
    </source>
</evidence>
<keyword evidence="3" id="KW-0378">Hydrolase</keyword>
<protein>
    <submittedName>
        <fullName evidence="6">Cutinase</fullName>
    </submittedName>
</protein>
<keyword evidence="5" id="KW-0732">Signal</keyword>
<comment type="similarity">
    <text evidence="1">Belongs to the cutinase family.</text>
</comment>
<evidence type="ECO:0000256" key="4">
    <source>
        <dbReference type="ARBA" id="ARBA00023157"/>
    </source>
</evidence>
<evidence type="ECO:0000313" key="7">
    <source>
        <dbReference type="Proteomes" id="UP000680865"/>
    </source>
</evidence>
<dbReference type="Gene3D" id="3.40.50.1820">
    <property type="entry name" value="alpha/beta hydrolase"/>
    <property type="match status" value="1"/>
</dbReference>
<organism evidence="6 7">
    <name type="scientific">Winogradskya consettensis</name>
    <dbReference type="NCBI Taxonomy" id="113560"/>
    <lineage>
        <taxon>Bacteria</taxon>
        <taxon>Bacillati</taxon>
        <taxon>Actinomycetota</taxon>
        <taxon>Actinomycetes</taxon>
        <taxon>Micromonosporales</taxon>
        <taxon>Micromonosporaceae</taxon>
        <taxon>Winogradskya</taxon>
    </lineage>
</organism>
<comment type="caution">
    <text evidence="6">The sequence shown here is derived from an EMBL/GenBank/DDBJ whole genome shotgun (WGS) entry which is preliminary data.</text>
</comment>
<dbReference type="InterPro" id="IPR029058">
    <property type="entry name" value="AB_hydrolase_fold"/>
</dbReference>
<proteinExistence type="inferred from homology"/>
<reference evidence="6" key="1">
    <citation type="submission" date="2021-03" db="EMBL/GenBank/DDBJ databases">
        <title>Whole genome shotgun sequence of Actinoplanes consettensis NBRC 14913.</title>
        <authorList>
            <person name="Komaki H."/>
            <person name="Tamura T."/>
        </authorList>
    </citation>
    <scope>NUCLEOTIDE SEQUENCE</scope>
    <source>
        <strain evidence="6">NBRC 14913</strain>
    </source>
</reference>
<dbReference type="Pfam" id="PF01083">
    <property type="entry name" value="Cutinase"/>
    <property type="match status" value="1"/>
</dbReference>
<dbReference type="AlphaFoldDB" id="A0A919T1A6"/>
<dbReference type="SUPFAM" id="SSF53474">
    <property type="entry name" value="alpha/beta-Hydrolases"/>
    <property type="match status" value="1"/>
</dbReference>
<evidence type="ECO:0000256" key="1">
    <source>
        <dbReference type="ARBA" id="ARBA00007534"/>
    </source>
</evidence>
<accession>A0A919T1A6</accession>
<dbReference type="Proteomes" id="UP000680865">
    <property type="component" value="Unassembled WGS sequence"/>
</dbReference>
<name>A0A919T1A6_9ACTN</name>
<keyword evidence="4" id="KW-1015">Disulfide bond</keyword>